<dbReference type="OrthoDB" id="428734at2759"/>
<dbReference type="InterPro" id="IPR036691">
    <property type="entry name" value="Endo/exonu/phosph_ase_sf"/>
</dbReference>
<dbReference type="PANTHER" id="PTHR12121:SF100">
    <property type="entry name" value="POLY(A)-SPECIFIC RIBONUCLEASE"/>
    <property type="match status" value="1"/>
</dbReference>
<dbReference type="AlphaFoldDB" id="A0A448YFY8"/>
<dbReference type="Proteomes" id="UP000290900">
    <property type="component" value="Unassembled WGS sequence"/>
</dbReference>
<dbReference type="STRING" id="13370.A0A448YFY8"/>
<dbReference type="Pfam" id="PF03372">
    <property type="entry name" value="Exo_endo_phos"/>
    <property type="match status" value="1"/>
</dbReference>
<dbReference type="GO" id="GO:0000175">
    <property type="term" value="F:3'-5'-RNA exonuclease activity"/>
    <property type="evidence" value="ECO:0007669"/>
    <property type="project" value="TreeGrafter"/>
</dbReference>
<dbReference type="InterPro" id="IPR050410">
    <property type="entry name" value="CCR4/nocturin_mRNA_transcr"/>
</dbReference>
<keyword evidence="3" id="KW-1185">Reference proteome</keyword>
<dbReference type="FunCoup" id="A0A448YFY8">
    <property type="interactions" value="69"/>
</dbReference>
<dbReference type="InParanoid" id="A0A448YFY8"/>
<evidence type="ECO:0000313" key="3">
    <source>
        <dbReference type="Proteomes" id="UP000290900"/>
    </source>
</evidence>
<gene>
    <name evidence="2" type="ORF">BRENAR_LOCUS533</name>
</gene>
<protein>
    <submittedName>
        <fullName evidence="2">DEKNAAC100302</fullName>
    </submittedName>
</protein>
<reference evidence="2 3" key="1">
    <citation type="submission" date="2018-12" db="EMBL/GenBank/DDBJ databases">
        <authorList>
            <person name="Tiukova I."/>
            <person name="Dainat J."/>
        </authorList>
    </citation>
    <scope>NUCLEOTIDE SEQUENCE [LARGE SCALE GENOMIC DNA]</scope>
</reference>
<dbReference type="SUPFAM" id="SSF56219">
    <property type="entry name" value="DNase I-like"/>
    <property type="match status" value="1"/>
</dbReference>
<dbReference type="PANTHER" id="PTHR12121">
    <property type="entry name" value="CARBON CATABOLITE REPRESSOR PROTEIN 4"/>
    <property type="match status" value="1"/>
</dbReference>
<name>A0A448YFY8_BRENA</name>
<dbReference type="Gene3D" id="3.60.10.10">
    <property type="entry name" value="Endonuclease/exonuclease/phosphatase"/>
    <property type="match status" value="1"/>
</dbReference>
<organism evidence="2 3">
    <name type="scientific">Brettanomyces naardenensis</name>
    <name type="common">Yeast</name>
    <dbReference type="NCBI Taxonomy" id="13370"/>
    <lineage>
        <taxon>Eukaryota</taxon>
        <taxon>Fungi</taxon>
        <taxon>Dikarya</taxon>
        <taxon>Ascomycota</taxon>
        <taxon>Saccharomycotina</taxon>
        <taxon>Pichiomycetes</taxon>
        <taxon>Pichiales</taxon>
        <taxon>Pichiaceae</taxon>
        <taxon>Brettanomyces</taxon>
    </lineage>
</organism>
<evidence type="ECO:0000313" key="2">
    <source>
        <dbReference type="EMBL" id="VEU19797.1"/>
    </source>
</evidence>
<proteinExistence type="predicted"/>
<feature type="domain" description="Endonuclease/exonuclease/phosphatase" evidence="1">
    <location>
        <begin position="155"/>
        <end position="281"/>
    </location>
</feature>
<accession>A0A448YFY8</accession>
<evidence type="ECO:0000259" key="1">
    <source>
        <dbReference type="Pfam" id="PF03372"/>
    </source>
</evidence>
<sequence>MCFQEMEYKIYVDYWAKFMEEKNFGSIFERKLAPTYWDRNLTMMDGVSIFYNKEKVKLLNYERIEFTSFFQNPKFFEQTKDTRQRLVSRNTVALVAVLEHIETHEVLFVANTHLYWSPRHEDVKLMQTYELTELVWKAVQRYYHQCCDKDIQEQMESSDGVNIILAGDFNSAPDSMVSRYLVNGNIDITKEKQMQVYDYGSTVGPELLDRLGRFNSPYKDLYDKGTFTRTAYLPRFKRVIDYIWLNEHSKRLKVTKILDELGDQDLPKYLGFPNPDYPSDHLPIVTQFEVTKDESTGDAGHVAYRSSL</sequence>
<dbReference type="EMBL" id="CAACVR010000001">
    <property type="protein sequence ID" value="VEU19797.1"/>
    <property type="molecule type" value="Genomic_DNA"/>
</dbReference>
<dbReference type="InterPro" id="IPR005135">
    <property type="entry name" value="Endo/exonuclease/phosphatase"/>
</dbReference>